<dbReference type="Gene3D" id="3.30.9.10">
    <property type="entry name" value="D-Amino Acid Oxidase, subunit A, domain 2"/>
    <property type="match status" value="1"/>
</dbReference>
<dbReference type="PROSITE" id="PS00677">
    <property type="entry name" value="DAO"/>
    <property type="match status" value="1"/>
</dbReference>
<evidence type="ECO:0000259" key="10">
    <source>
        <dbReference type="Pfam" id="PF01266"/>
    </source>
</evidence>
<feature type="binding site" evidence="9">
    <location>
        <position position="217"/>
    </location>
    <ligand>
        <name>D-dopa</name>
        <dbReference type="ChEBI" id="CHEBI:149689"/>
    </ligand>
</feature>
<dbReference type="EMBL" id="JAUSZV010000005">
    <property type="protein sequence ID" value="MDQ0910775.1"/>
    <property type="molecule type" value="Genomic_DNA"/>
</dbReference>
<comment type="caution">
    <text evidence="11">The sequence shown here is derived from an EMBL/GenBank/DDBJ whole genome shotgun (WGS) entry which is preliminary data.</text>
</comment>
<evidence type="ECO:0000256" key="2">
    <source>
        <dbReference type="ARBA" id="ARBA00006730"/>
    </source>
</evidence>
<dbReference type="SUPFAM" id="SSF51971">
    <property type="entry name" value="Nucleotide-binding domain"/>
    <property type="match status" value="1"/>
</dbReference>
<evidence type="ECO:0000256" key="6">
    <source>
        <dbReference type="ARBA" id="ARBA00039101"/>
    </source>
</evidence>
<feature type="binding site" evidence="9">
    <location>
        <begin position="301"/>
        <end position="306"/>
    </location>
    <ligand>
        <name>FAD</name>
        <dbReference type="ChEBI" id="CHEBI:57692"/>
    </ligand>
</feature>
<dbReference type="Gene3D" id="3.40.50.720">
    <property type="entry name" value="NAD(P)-binding Rossmann-like Domain"/>
    <property type="match status" value="1"/>
</dbReference>
<feature type="binding site" evidence="9">
    <location>
        <position position="272"/>
    </location>
    <ligand>
        <name>D-dopa</name>
        <dbReference type="ChEBI" id="CHEBI:149689"/>
    </ligand>
</feature>
<evidence type="ECO:0000256" key="7">
    <source>
        <dbReference type="ARBA" id="ARBA00039751"/>
    </source>
</evidence>
<feature type="binding site" evidence="9">
    <location>
        <begin position="42"/>
        <end position="43"/>
    </location>
    <ligand>
        <name>FAD</name>
        <dbReference type="ChEBI" id="CHEBI:57692"/>
    </ligand>
</feature>
<dbReference type="Proteomes" id="UP001234216">
    <property type="component" value="Unassembled WGS sequence"/>
</dbReference>
<dbReference type="SUPFAM" id="SSF54373">
    <property type="entry name" value="FAD-linked reductases, C-terminal domain"/>
    <property type="match status" value="1"/>
</dbReference>
<dbReference type="RefSeq" id="WP_306981705.1">
    <property type="nucleotide sequence ID" value="NZ_JAUSZV010000005.1"/>
</dbReference>
<gene>
    <name evidence="11" type="ORF">QFZ22_006760</name>
</gene>
<name>A0AAW8FNJ3_9ACTN</name>
<keyword evidence="5 11" id="KW-0560">Oxidoreductase</keyword>
<feature type="domain" description="FAD dependent oxidoreductase" evidence="10">
    <location>
        <begin position="6"/>
        <end position="317"/>
    </location>
</feature>
<evidence type="ECO:0000313" key="12">
    <source>
        <dbReference type="Proteomes" id="UP001234216"/>
    </source>
</evidence>
<dbReference type="InterPro" id="IPR006076">
    <property type="entry name" value="FAD-dep_OxRdtase"/>
</dbReference>
<comment type="cofactor">
    <cofactor evidence="1 9">
        <name>FAD</name>
        <dbReference type="ChEBI" id="CHEBI:57692"/>
    </cofactor>
</comment>
<evidence type="ECO:0000313" key="11">
    <source>
        <dbReference type="EMBL" id="MDQ0910775.1"/>
    </source>
</evidence>
<proteinExistence type="inferred from homology"/>
<evidence type="ECO:0000256" key="9">
    <source>
        <dbReference type="PIRSR" id="PIRSR000189-1"/>
    </source>
</evidence>
<keyword evidence="3" id="KW-0285">Flavoprotein</keyword>
<keyword evidence="4 9" id="KW-0274">FAD</keyword>
<dbReference type="Pfam" id="PF01266">
    <property type="entry name" value="DAO"/>
    <property type="match status" value="1"/>
</dbReference>
<protein>
    <recommendedName>
        <fullName evidence="7">D-amino-acid oxidase</fullName>
        <ecNumber evidence="6">1.4.3.3</ecNumber>
    </recommendedName>
</protein>
<organism evidence="11 12">
    <name type="scientific">Streptomyces canus</name>
    <dbReference type="NCBI Taxonomy" id="58343"/>
    <lineage>
        <taxon>Bacteria</taxon>
        <taxon>Bacillati</taxon>
        <taxon>Actinomycetota</taxon>
        <taxon>Actinomycetes</taxon>
        <taxon>Kitasatosporales</taxon>
        <taxon>Streptomycetaceae</taxon>
        <taxon>Streptomyces</taxon>
        <taxon>Streptomyces aurantiacus group</taxon>
    </lineage>
</organism>
<dbReference type="GO" id="GO:0005737">
    <property type="term" value="C:cytoplasm"/>
    <property type="evidence" value="ECO:0007669"/>
    <property type="project" value="TreeGrafter"/>
</dbReference>
<evidence type="ECO:0000256" key="1">
    <source>
        <dbReference type="ARBA" id="ARBA00001974"/>
    </source>
</evidence>
<dbReference type="PANTHER" id="PTHR11530">
    <property type="entry name" value="D-AMINO ACID OXIDASE"/>
    <property type="match status" value="1"/>
</dbReference>
<dbReference type="InterPro" id="IPR023209">
    <property type="entry name" value="DAO"/>
</dbReference>
<accession>A0AAW8FNJ3</accession>
<dbReference type="PANTHER" id="PTHR11530:SF11">
    <property type="entry name" value="D-ASPARTATE OXIDASE"/>
    <property type="match status" value="1"/>
</dbReference>
<sequence>MGDRFDAVVVGAGVIGLTTALRLQQAGARVAVVAAEPSIVTTSSVAAAVWYPTRTRFEARVLDWAAHTYDEFARQASDGVPGVVMRPTRMLLRGPAHDVPWWAAAVPDLRVLRRDEVRAPFTAGWAFTVPSVEMSRYLPWLQQSVSEAGGTLIHRRIDALEQASVWAPAVVNASGLGARALCGDTEVRPVRGQLVLVANPGLHTSVRDADNADGYTYVHPRSTDIVLGGTFEIGEWDTTPSPATAAAILRRCTELLPELAGVPVLGHRVGLRPYRDGGVRLEADPHPHGRVRRMVHNYGHGGAGVTLAWGCADAATALVAGAVRPG</sequence>
<evidence type="ECO:0000256" key="8">
    <source>
        <dbReference type="ARBA" id="ARBA00049547"/>
    </source>
</evidence>
<dbReference type="GO" id="GO:0019478">
    <property type="term" value="P:D-amino acid catabolic process"/>
    <property type="evidence" value="ECO:0007669"/>
    <property type="project" value="TreeGrafter"/>
</dbReference>
<dbReference type="PIRSF" id="PIRSF000189">
    <property type="entry name" value="D-aa_oxidase"/>
    <property type="match status" value="1"/>
</dbReference>
<evidence type="ECO:0000256" key="5">
    <source>
        <dbReference type="ARBA" id="ARBA00023002"/>
    </source>
</evidence>
<dbReference type="EC" id="1.4.3.3" evidence="6"/>
<feature type="binding site" evidence="9">
    <location>
        <position position="302"/>
    </location>
    <ligand>
        <name>D-dopa</name>
        <dbReference type="ChEBI" id="CHEBI:149689"/>
    </ligand>
</feature>
<reference evidence="11" key="1">
    <citation type="submission" date="2023-07" db="EMBL/GenBank/DDBJ databases">
        <title>Comparative genomics of wheat-associated soil bacteria to identify genetic determinants of phenazine resistance.</title>
        <authorList>
            <person name="Mouncey N."/>
        </authorList>
    </citation>
    <scope>NUCLEOTIDE SEQUENCE</scope>
    <source>
        <strain evidence="11">V4I22</strain>
    </source>
</reference>
<dbReference type="GO" id="GO:0071949">
    <property type="term" value="F:FAD binding"/>
    <property type="evidence" value="ECO:0007669"/>
    <property type="project" value="InterPro"/>
</dbReference>
<evidence type="ECO:0000256" key="3">
    <source>
        <dbReference type="ARBA" id="ARBA00022630"/>
    </source>
</evidence>
<dbReference type="AlphaFoldDB" id="A0AAW8FNJ3"/>
<dbReference type="InterPro" id="IPR006181">
    <property type="entry name" value="D-amino_acid_oxidase_CS"/>
</dbReference>
<dbReference type="GO" id="GO:0003884">
    <property type="term" value="F:D-amino-acid oxidase activity"/>
    <property type="evidence" value="ECO:0007669"/>
    <property type="project" value="UniProtKB-EC"/>
</dbReference>
<comment type="catalytic activity">
    <reaction evidence="8">
        <text>a D-alpha-amino acid + O2 + H2O = a 2-oxocarboxylate + H2O2 + NH4(+)</text>
        <dbReference type="Rhea" id="RHEA:21816"/>
        <dbReference type="ChEBI" id="CHEBI:15377"/>
        <dbReference type="ChEBI" id="CHEBI:15379"/>
        <dbReference type="ChEBI" id="CHEBI:16240"/>
        <dbReference type="ChEBI" id="CHEBI:28938"/>
        <dbReference type="ChEBI" id="CHEBI:35179"/>
        <dbReference type="ChEBI" id="CHEBI:59871"/>
        <dbReference type="EC" id="1.4.3.3"/>
    </reaction>
    <physiologicalReaction direction="left-to-right" evidence="8">
        <dbReference type="Rhea" id="RHEA:21817"/>
    </physiologicalReaction>
</comment>
<comment type="similarity">
    <text evidence="2">Belongs to the DAMOX/DASOX family.</text>
</comment>
<evidence type="ECO:0000256" key="4">
    <source>
        <dbReference type="ARBA" id="ARBA00022827"/>
    </source>
</evidence>